<dbReference type="InterPro" id="IPR036513">
    <property type="entry name" value="STAS_dom_sf"/>
</dbReference>
<feature type="transmembrane region" description="Helical" evidence="1">
    <location>
        <begin position="315"/>
        <end position="335"/>
    </location>
</feature>
<feature type="transmembrane region" description="Helical" evidence="1">
    <location>
        <begin position="347"/>
        <end position="376"/>
    </location>
</feature>
<dbReference type="RefSeq" id="WP_137423665.1">
    <property type="nucleotide sequence ID" value="NZ_CP040098.1"/>
</dbReference>
<keyword evidence="1" id="KW-0472">Membrane</keyword>
<dbReference type="PANTHER" id="PTHR30188:SF3">
    <property type="entry name" value="ABC TRANSPORTER PERMEASE"/>
    <property type="match status" value="1"/>
</dbReference>
<dbReference type="SUPFAM" id="SSF52091">
    <property type="entry name" value="SpoIIaa-like"/>
    <property type="match status" value="1"/>
</dbReference>
<keyword evidence="1" id="KW-0812">Transmembrane</keyword>
<dbReference type="Proteomes" id="UP000298602">
    <property type="component" value="Chromosome"/>
</dbReference>
<reference evidence="2 3" key="2">
    <citation type="submission" date="2019-05" db="EMBL/GenBank/DDBJ databases">
        <authorList>
            <person name="Suflita J.M."/>
            <person name="Marks C.R."/>
        </authorList>
    </citation>
    <scope>NUCLEOTIDE SEQUENCE [LARGE SCALE GENOMIC DNA]</scope>
    <source>
        <strain evidence="2 3">ALDC</strain>
    </source>
</reference>
<gene>
    <name evidence="2" type="ORF">FDQ92_05590</name>
</gene>
<evidence type="ECO:0000313" key="2">
    <source>
        <dbReference type="EMBL" id="QCQ21696.1"/>
    </source>
</evidence>
<dbReference type="Gene3D" id="3.30.750.24">
    <property type="entry name" value="STAS domain"/>
    <property type="match status" value="1"/>
</dbReference>
<dbReference type="InterPro" id="IPR030802">
    <property type="entry name" value="Permease_MalE"/>
</dbReference>
<evidence type="ECO:0000256" key="1">
    <source>
        <dbReference type="SAM" id="Phobius"/>
    </source>
</evidence>
<dbReference type="GO" id="GO:0005548">
    <property type="term" value="F:phospholipid transporter activity"/>
    <property type="evidence" value="ECO:0007669"/>
    <property type="project" value="TreeGrafter"/>
</dbReference>
<evidence type="ECO:0000313" key="3">
    <source>
        <dbReference type="Proteomes" id="UP000298602"/>
    </source>
</evidence>
<dbReference type="KEGG" id="dax:FDQ92_05590"/>
<feature type="transmembrane region" description="Helical" evidence="1">
    <location>
        <begin position="285"/>
        <end position="303"/>
    </location>
</feature>
<dbReference type="AlphaFoldDB" id="A0A4P8L1F6"/>
<organism evidence="2 3">
    <name type="scientific">Desulfoglaeba alkanexedens ALDC</name>
    <dbReference type="NCBI Taxonomy" id="980445"/>
    <lineage>
        <taxon>Bacteria</taxon>
        <taxon>Pseudomonadati</taxon>
        <taxon>Thermodesulfobacteriota</taxon>
        <taxon>Syntrophobacteria</taxon>
        <taxon>Syntrophobacterales</taxon>
        <taxon>Syntrophobacteraceae</taxon>
        <taxon>Desulfoglaeba</taxon>
    </lineage>
</organism>
<name>A0A4P8L1F6_9BACT</name>
<dbReference type="EMBL" id="CP040098">
    <property type="protein sequence ID" value="QCQ21696.1"/>
    <property type="molecule type" value="Genomic_DNA"/>
</dbReference>
<evidence type="ECO:0008006" key="4">
    <source>
        <dbReference type="Google" id="ProtNLM"/>
    </source>
</evidence>
<dbReference type="GO" id="GO:0043190">
    <property type="term" value="C:ATP-binding cassette (ABC) transporter complex"/>
    <property type="evidence" value="ECO:0007669"/>
    <property type="project" value="InterPro"/>
</dbReference>
<sequence>MKSEHPASLTITASSPGVLCLRLSGEWRMGYPLPSAEAIRKHLDPGSHIQRIEFDATELAGWDSGLLSFLAKVERCCTESGAAMAAGGLPEGVRRLLALASATPRKETRNRTDHPDILTRIGRSVLVSFRASEEFFAFLGEVTLAFGRLATGRARWRFSDLALFVQRSGPQALPIVSLISLLVGLILAFVGAVQLKLFGAQIYIADLVGLGMVREMGAMMTGVIMAGRTGAAYAAQLGTMQVNEEIDALKTLSISPMDFLVIPRVIAITLMMPFLCVYSDFIGMLGGMAVGIGMFDITYAQYVSQTRAAVTLTDLWIGIFKSSVFGVLVALSGCLRGIQCGRSADAVGTAATSAVVTAIVWIVVADALITVITSVIGI</sequence>
<keyword evidence="1" id="KW-1133">Transmembrane helix</keyword>
<accession>A0A4P8L1F6</accession>
<proteinExistence type="predicted"/>
<protein>
    <recommendedName>
        <fullName evidence="4">ABC transporter permease</fullName>
    </recommendedName>
</protein>
<dbReference type="PANTHER" id="PTHR30188">
    <property type="entry name" value="ABC TRANSPORTER PERMEASE PROTEIN-RELATED"/>
    <property type="match status" value="1"/>
</dbReference>
<dbReference type="OrthoDB" id="9805022at2"/>
<feature type="transmembrane region" description="Helical" evidence="1">
    <location>
        <begin position="172"/>
        <end position="195"/>
    </location>
</feature>
<reference evidence="2 3" key="1">
    <citation type="submission" date="2019-05" db="EMBL/GenBank/DDBJ databases">
        <title>The Complete Genome Sequence of the n-alkane-degrading Desulfoglaeba alkanexedens ALDC reveals multiple alkylsuccinate synthase gene clusters.</title>
        <authorList>
            <person name="Callaghan A.V."/>
            <person name="Davidova I.A."/>
            <person name="Duncan K.E."/>
            <person name="Morris B."/>
            <person name="McInerney M.J."/>
        </authorList>
    </citation>
    <scope>NUCLEOTIDE SEQUENCE [LARGE SCALE GENOMIC DNA]</scope>
    <source>
        <strain evidence="2 3">ALDC</strain>
    </source>
</reference>
<dbReference type="Pfam" id="PF02405">
    <property type="entry name" value="MlaE"/>
    <property type="match status" value="1"/>
</dbReference>
<keyword evidence="3" id="KW-1185">Reference proteome</keyword>